<comment type="caution">
    <text evidence="3">The sequence shown here is derived from an EMBL/GenBank/DDBJ whole genome shotgun (WGS) entry which is preliminary data.</text>
</comment>
<reference evidence="3" key="1">
    <citation type="journal article" date="2021" name="PeerJ">
        <title>Extensive microbial diversity within the chicken gut microbiome revealed by metagenomics and culture.</title>
        <authorList>
            <person name="Gilroy R."/>
            <person name="Ravi A."/>
            <person name="Getino M."/>
            <person name="Pursley I."/>
            <person name="Horton D.L."/>
            <person name="Alikhan N.F."/>
            <person name="Baker D."/>
            <person name="Gharbi K."/>
            <person name="Hall N."/>
            <person name="Watson M."/>
            <person name="Adriaenssens E.M."/>
            <person name="Foster-Nyarko E."/>
            <person name="Jarju S."/>
            <person name="Secka A."/>
            <person name="Antonio M."/>
            <person name="Oren A."/>
            <person name="Chaudhuri R.R."/>
            <person name="La Ragione R."/>
            <person name="Hildebrand F."/>
            <person name="Pallen M.J."/>
        </authorList>
    </citation>
    <scope>NUCLEOTIDE SEQUENCE</scope>
    <source>
        <strain evidence="3">CHK198-12963</strain>
    </source>
</reference>
<evidence type="ECO:0000256" key="1">
    <source>
        <dbReference type="SAM" id="MobiDB-lite"/>
    </source>
</evidence>
<feature type="transmembrane region" description="Helical" evidence="2">
    <location>
        <begin position="33"/>
        <end position="66"/>
    </location>
</feature>
<name>A0A9D2PSD2_9FIRM</name>
<keyword evidence="2" id="KW-1133">Transmembrane helix</keyword>
<dbReference type="Proteomes" id="UP000823863">
    <property type="component" value="Unassembled WGS sequence"/>
</dbReference>
<keyword evidence="2" id="KW-0812">Transmembrane</keyword>
<reference evidence="3" key="2">
    <citation type="submission" date="2021-04" db="EMBL/GenBank/DDBJ databases">
        <authorList>
            <person name="Gilroy R."/>
        </authorList>
    </citation>
    <scope>NUCLEOTIDE SEQUENCE</scope>
    <source>
        <strain evidence="3">CHK198-12963</strain>
    </source>
</reference>
<evidence type="ECO:0000313" key="3">
    <source>
        <dbReference type="EMBL" id="HJC66382.1"/>
    </source>
</evidence>
<feature type="transmembrane region" description="Helical" evidence="2">
    <location>
        <begin position="86"/>
        <end position="107"/>
    </location>
</feature>
<evidence type="ECO:0000256" key="2">
    <source>
        <dbReference type="SAM" id="Phobius"/>
    </source>
</evidence>
<evidence type="ECO:0008006" key="5">
    <source>
        <dbReference type="Google" id="ProtNLM"/>
    </source>
</evidence>
<accession>A0A9D2PSD2</accession>
<evidence type="ECO:0000313" key="4">
    <source>
        <dbReference type="Proteomes" id="UP000823863"/>
    </source>
</evidence>
<proteinExistence type="predicted"/>
<sequence length="141" mass="15667">MNDSSNTNPYYNNDSRPDPSLRRVPPSREDRLGVYSLLTGAVGVLFSCCFPSGAAFGIFGITLALLSRNASESKEKHFSRQATVGIILSVIALALTFFICFILMKYYDALRDPVLGPYLNELYNQVMDSMSGFYNFPSNPQ</sequence>
<feature type="compositionally biased region" description="Polar residues" evidence="1">
    <location>
        <begin position="1"/>
        <end position="14"/>
    </location>
</feature>
<protein>
    <recommendedName>
        <fullName evidence="5">DUF4190 domain-containing protein</fullName>
    </recommendedName>
</protein>
<organism evidence="3 4">
    <name type="scientific">Candidatus Enterocloster excrementigallinarum</name>
    <dbReference type="NCBI Taxonomy" id="2838558"/>
    <lineage>
        <taxon>Bacteria</taxon>
        <taxon>Bacillati</taxon>
        <taxon>Bacillota</taxon>
        <taxon>Clostridia</taxon>
        <taxon>Lachnospirales</taxon>
        <taxon>Lachnospiraceae</taxon>
        <taxon>Enterocloster</taxon>
    </lineage>
</organism>
<gene>
    <name evidence="3" type="ORF">H9931_06620</name>
</gene>
<keyword evidence="2" id="KW-0472">Membrane</keyword>
<feature type="region of interest" description="Disordered" evidence="1">
    <location>
        <begin position="1"/>
        <end position="26"/>
    </location>
</feature>
<dbReference type="AlphaFoldDB" id="A0A9D2PSD2"/>
<feature type="compositionally biased region" description="Basic and acidic residues" evidence="1">
    <location>
        <begin position="15"/>
        <end position="26"/>
    </location>
</feature>
<dbReference type="EMBL" id="DWWB01000032">
    <property type="protein sequence ID" value="HJC66382.1"/>
    <property type="molecule type" value="Genomic_DNA"/>
</dbReference>